<dbReference type="RefSeq" id="WP_025459988.1">
    <property type="nucleotide sequence ID" value="NZ_FERE01000010.1"/>
</dbReference>
<proteinExistence type="predicted"/>
<protein>
    <submittedName>
        <fullName evidence="1">Uncharacterized protein</fullName>
    </submittedName>
</protein>
<name>A0AB37K7T6_NEIME</name>
<gene>
    <name evidence="1" type="ORF">CIJ84_05685</name>
</gene>
<reference evidence="1 2" key="1">
    <citation type="submission" date="2017-08" db="EMBL/GenBank/DDBJ databases">
        <title>Meningococcal Conjunctivitis and Endemic Carriage at a Military Recruit Training Center.</title>
        <authorList>
            <person name="Bobb A.J."/>
            <person name="Galac M.R."/>
            <person name="Snesrud E."/>
            <person name="Clagett C.D."/>
        </authorList>
    </citation>
    <scope>NUCLEOTIDE SEQUENCE [LARGE SCALE GENOMIC DNA]</scope>
    <source>
        <strain evidence="1 2">MRSN431200</strain>
    </source>
</reference>
<comment type="caution">
    <text evidence="1">The sequence shown here is derived from an EMBL/GenBank/DDBJ whole genome shotgun (WGS) entry which is preliminary data.</text>
</comment>
<organism evidence="1 2">
    <name type="scientific">Neisseria meningitidis</name>
    <dbReference type="NCBI Taxonomy" id="487"/>
    <lineage>
        <taxon>Bacteria</taxon>
        <taxon>Pseudomonadati</taxon>
        <taxon>Pseudomonadota</taxon>
        <taxon>Betaproteobacteria</taxon>
        <taxon>Neisseriales</taxon>
        <taxon>Neisseriaceae</taxon>
        <taxon>Neisseria</taxon>
    </lineage>
</organism>
<dbReference type="Proteomes" id="UP000260504">
    <property type="component" value="Unassembled WGS sequence"/>
</dbReference>
<evidence type="ECO:0000313" key="2">
    <source>
        <dbReference type="Proteomes" id="UP000260504"/>
    </source>
</evidence>
<dbReference type="AlphaFoldDB" id="A0AB37K7T6"/>
<dbReference type="EMBL" id="NVYQ01000078">
    <property type="protein sequence ID" value="RGB17060.1"/>
    <property type="molecule type" value="Genomic_DNA"/>
</dbReference>
<accession>A0AB37K7T6</accession>
<evidence type="ECO:0000313" key="1">
    <source>
        <dbReference type="EMBL" id="RGB17060.1"/>
    </source>
</evidence>
<sequence length="87" mass="9790">MSSVNISAIKKCRLKHFSDGIFNPLALLCGRFKSGHSILPYLHRSNIPPAERNQSGSPVMFLKAVYPNVPQQSRNALPRTRESRQTK</sequence>